<dbReference type="GO" id="GO:0005811">
    <property type="term" value="C:lipid droplet"/>
    <property type="evidence" value="ECO:0007669"/>
    <property type="project" value="TreeGrafter"/>
</dbReference>
<feature type="signal peptide" evidence="13">
    <location>
        <begin position="1"/>
        <end position="23"/>
    </location>
</feature>
<dbReference type="PRINTS" id="PR00080">
    <property type="entry name" value="SDRFAMILY"/>
</dbReference>
<dbReference type="GO" id="GO:0016020">
    <property type="term" value="C:membrane"/>
    <property type="evidence" value="ECO:0007669"/>
    <property type="project" value="UniProtKB-SubCell"/>
</dbReference>
<evidence type="ECO:0000256" key="6">
    <source>
        <dbReference type="ARBA" id="ARBA00023002"/>
    </source>
</evidence>
<feature type="chain" id="PRO_5043359542" description="Short-chain dehydrogenase/reductase 3" evidence="13">
    <location>
        <begin position="24"/>
        <end position="309"/>
    </location>
</feature>
<dbReference type="PRINTS" id="PR00081">
    <property type="entry name" value="GDHRDH"/>
</dbReference>
<evidence type="ECO:0000256" key="1">
    <source>
        <dbReference type="ARBA" id="ARBA00004141"/>
    </source>
</evidence>
<accession>A0AAV1IT72</accession>
<keyword evidence="6" id="KW-0560">Oxidoreductase</keyword>
<evidence type="ECO:0000313" key="14">
    <source>
        <dbReference type="EMBL" id="CAK1540314.1"/>
    </source>
</evidence>
<evidence type="ECO:0000256" key="2">
    <source>
        <dbReference type="ARBA" id="ARBA00006484"/>
    </source>
</evidence>
<comment type="caution">
    <text evidence="14">The sequence shown here is derived from an EMBL/GenBank/DDBJ whole genome shotgun (WGS) entry which is preliminary data.</text>
</comment>
<comment type="similarity">
    <text evidence="2 12">Belongs to the short-chain dehydrogenases/reductases (SDR) family.</text>
</comment>
<dbReference type="InterPro" id="IPR002347">
    <property type="entry name" value="SDR_fam"/>
</dbReference>
<dbReference type="PANTHER" id="PTHR24322">
    <property type="entry name" value="PKSB"/>
    <property type="match status" value="1"/>
</dbReference>
<dbReference type="GO" id="GO:0052650">
    <property type="term" value="F:all-trans-retinol dehydrogenase (NADP+) activity"/>
    <property type="evidence" value="ECO:0007669"/>
    <property type="project" value="UniProtKB-ARBA"/>
</dbReference>
<dbReference type="InterPro" id="IPR020904">
    <property type="entry name" value="Sc_DH/Rdtase_CS"/>
</dbReference>
<dbReference type="SUPFAM" id="SSF51735">
    <property type="entry name" value="NAD(P)-binding Rossmann-fold domains"/>
    <property type="match status" value="1"/>
</dbReference>
<evidence type="ECO:0000256" key="11">
    <source>
        <dbReference type="ARBA" id="ARBA00082544"/>
    </source>
</evidence>
<evidence type="ECO:0000256" key="8">
    <source>
        <dbReference type="ARBA" id="ARBA00023136"/>
    </source>
</evidence>
<keyword evidence="7" id="KW-0443">Lipid metabolism</keyword>
<keyword evidence="15" id="KW-1185">Reference proteome</keyword>
<gene>
    <name evidence="14" type="ORF">LNINA_LOCUS376</name>
</gene>
<keyword evidence="4" id="KW-0521">NADP</keyword>
<evidence type="ECO:0000256" key="7">
    <source>
        <dbReference type="ARBA" id="ARBA00023098"/>
    </source>
</evidence>
<sequence>MDMRDVNTFLCILLEFLWTLLKSNYEVIKAMIRVIFPPEPKSVKGDVVLISGTAHGIGREMALRYARLGATVVCVDINAIGNQETLIMIKQEKGNAFKYECDVTNRSAVMQLAETVSKEVGDVTVLVNNAGIMPCKPLLDQTEKEIRLMNDLNVNAYLWMIQAFLPSMIRRNYGHIVSISSMAGIMGFKNLVPYCGSKHAVRGIMDALAVELRNDKRDLSGIKLTTVFPSMVNTGLCHKPRIRFEKLLKLVEPGDAADAIISAMRRDLNEVTIPQDLHYANRYVYRLLPIEAARLWTDFFDAGVDAHDD</sequence>
<evidence type="ECO:0000256" key="12">
    <source>
        <dbReference type="RuleBase" id="RU000363"/>
    </source>
</evidence>
<dbReference type="AlphaFoldDB" id="A0AAV1IT72"/>
<dbReference type="Proteomes" id="UP001497472">
    <property type="component" value="Unassembled WGS sequence"/>
</dbReference>
<comment type="function">
    <text evidence="9">Catalyzes the reduction of all-trans-retinal to all-trans-retinol in the presence of NADPH.</text>
</comment>
<keyword evidence="3" id="KW-0812">Transmembrane</keyword>
<reference evidence="14 15" key="1">
    <citation type="submission" date="2023-11" db="EMBL/GenBank/DDBJ databases">
        <authorList>
            <person name="Okamura Y."/>
        </authorList>
    </citation>
    <scope>NUCLEOTIDE SEQUENCE [LARGE SCALE GENOMIC DNA]</scope>
</reference>
<dbReference type="InterPro" id="IPR036291">
    <property type="entry name" value="NAD(P)-bd_dom_sf"/>
</dbReference>
<evidence type="ECO:0000256" key="5">
    <source>
        <dbReference type="ARBA" id="ARBA00022989"/>
    </source>
</evidence>
<evidence type="ECO:0000256" key="4">
    <source>
        <dbReference type="ARBA" id="ARBA00022857"/>
    </source>
</evidence>
<dbReference type="Pfam" id="PF00106">
    <property type="entry name" value="adh_short"/>
    <property type="match status" value="1"/>
</dbReference>
<dbReference type="Gene3D" id="3.40.50.720">
    <property type="entry name" value="NAD(P)-binding Rossmann-like Domain"/>
    <property type="match status" value="1"/>
</dbReference>
<evidence type="ECO:0000256" key="13">
    <source>
        <dbReference type="SAM" id="SignalP"/>
    </source>
</evidence>
<organism evidence="14 15">
    <name type="scientific">Leptosia nina</name>
    <dbReference type="NCBI Taxonomy" id="320188"/>
    <lineage>
        <taxon>Eukaryota</taxon>
        <taxon>Metazoa</taxon>
        <taxon>Ecdysozoa</taxon>
        <taxon>Arthropoda</taxon>
        <taxon>Hexapoda</taxon>
        <taxon>Insecta</taxon>
        <taxon>Pterygota</taxon>
        <taxon>Neoptera</taxon>
        <taxon>Endopterygota</taxon>
        <taxon>Lepidoptera</taxon>
        <taxon>Glossata</taxon>
        <taxon>Ditrysia</taxon>
        <taxon>Papilionoidea</taxon>
        <taxon>Pieridae</taxon>
        <taxon>Pierinae</taxon>
        <taxon>Leptosia</taxon>
    </lineage>
</organism>
<name>A0AAV1IT72_9NEOP</name>
<protein>
    <recommendedName>
        <fullName evidence="10">Short-chain dehydrogenase/reductase 3</fullName>
    </recommendedName>
    <alternativeName>
        <fullName evidence="11">Retinal short-chain dehydrogenase/reductase 1</fullName>
    </alternativeName>
</protein>
<keyword evidence="8" id="KW-0472">Membrane</keyword>
<evidence type="ECO:0000313" key="15">
    <source>
        <dbReference type="Proteomes" id="UP001497472"/>
    </source>
</evidence>
<dbReference type="PANTHER" id="PTHR24322:SF736">
    <property type="entry name" value="RETINOL DEHYDROGENASE 10"/>
    <property type="match status" value="1"/>
</dbReference>
<evidence type="ECO:0000256" key="10">
    <source>
        <dbReference type="ARBA" id="ARBA00068717"/>
    </source>
</evidence>
<evidence type="ECO:0000256" key="3">
    <source>
        <dbReference type="ARBA" id="ARBA00022692"/>
    </source>
</evidence>
<keyword evidence="13" id="KW-0732">Signal</keyword>
<dbReference type="EMBL" id="CAVLEF010000001">
    <property type="protein sequence ID" value="CAK1540314.1"/>
    <property type="molecule type" value="Genomic_DNA"/>
</dbReference>
<evidence type="ECO:0000256" key="9">
    <source>
        <dbReference type="ARBA" id="ARBA00059620"/>
    </source>
</evidence>
<dbReference type="PROSITE" id="PS00061">
    <property type="entry name" value="ADH_SHORT"/>
    <property type="match status" value="1"/>
</dbReference>
<comment type="subcellular location">
    <subcellularLocation>
        <location evidence="1">Membrane</location>
        <topology evidence="1">Multi-pass membrane protein</topology>
    </subcellularLocation>
</comment>
<proteinExistence type="inferred from homology"/>
<keyword evidence="5" id="KW-1133">Transmembrane helix</keyword>
<dbReference type="FunFam" id="3.40.50.720:FF:000131">
    <property type="entry name" value="Short-chain dehydrogenase/reductase 3"/>
    <property type="match status" value="1"/>
</dbReference>